<protein>
    <submittedName>
        <fullName evidence="1">Uncharacterized protein</fullName>
    </submittedName>
</protein>
<dbReference type="EMBL" id="JADNRY010000236">
    <property type="protein sequence ID" value="KAF9060582.1"/>
    <property type="molecule type" value="Genomic_DNA"/>
</dbReference>
<reference evidence="1" key="1">
    <citation type="submission" date="2020-11" db="EMBL/GenBank/DDBJ databases">
        <authorList>
            <consortium name="DOE Joint Genome Institute"/>
            <person name="Ahrendt S."/>
            <person name="Riley R."/>
            <person name="Andreopoulos W."/>
            <person name="Labutti K."/>
            <person name="Pangilinan J."/>
            <person name="Ruiz-Duenas F.J."/>
            <person name="Barrasa J.M."/>
            <person name="Sanchez-Garcia M."/>
            <person name="Camarero S."/>
            <person name="Miyauchi S."/>
            <person name="Serrano A."/>
            <person name="Linde D."/>
            <person name="Babiker R."/>
            <person name="Drula E."/>
            <person name="Ayuso-Fernandez I."/>
            <person name="Pacheco R."/>
            <person name="Padilla G."/>
            <person name="Ferreira P."/>
            <person name="Barriuso J."/>
            <person name="Kellner H."/>
            <person name="Castanera R."/>
            <person name="Alfaro M."/>
            <person name="Ramirez L."/>
            <person name="Pisabarro A.G."/>
            <person name="Kuo A."/>
            <person name="Tritt A."/>
            <person name="Lipzen A."/>
            <person name="He G."/>
            <person name="Yan M."/>
            <person name="Ng V."/>
            <person name="Cullen D."/>
            <person name="Martin F."/>
            <person name="Rosso M.-N."/>
            <person name="Henrissat B."/>
            <person name="Hibbett D."/>
            <person name="Martinez A.T."/>
            <person name="Grigoriev I.V."/>
        </authorList>
    </citation>
    <scope>NUCLEOTIDE SEQUENCE</scope>
    <source>
        <strain evidence="1">AH 40177</strain>
    </source>
</reference>
<evidence type="ECO:0000313" key="2">
    <source>
        <dbReference type="Proteomes" id="UP000772434"/>
    </source>
</evidence>
<name>A0A9P5PD76_9AGAR</name>
<comment type="caution">
    <text evidence="1">The sequence shown here is derived from an EMBL/GenBank/DDBJ whole genome shotgun (WGS) entry which is preliminary data.</text>
</comment>
<dbReference type="Proteomes" id="UP000772434">
    <property type="component" value="Unassembled WGS sequence"/>
</dbReference>
<accession>A0A9P5PD76</accession>
<keyword evidence="2" id="KW-1185">Reference proteome</keyword>
<evidence type="ECO:0000313" key="1">
    <source>
        <dbReference type="EMBL" id="KAF9060582.1"/>
    </source>
</evidence>
<organism evidence="1 2">
    <name type="scientific">Rhodocollybia butyracea</name>
    <dbReference type="NCBI Taxonomy" id="206335"/>
    <lineage>
        <taxon>Eukaryota</taxon>
        <taxon>Fungi</taxon>
        <taxon>Dikarya</taxon>
        <taxon>Basidiomycota</taxon>
        <taxon>Agaricomycotina</taxon>
        <taxon>Agaricomycetes</taxon>
        <taxon>Agaricomycetidae</taxon>
        <taxon>Agaricales</taxon>
        <taxon>Marasmiineae</taxon>
        <taxon>Omphalotaceae</taxon>
        <taxon>Rhodocollybia</taxon>
    </lineage>
</organism>
<proteinExistence type="predicted"/>
<sequence length="155" mass="17969">MSMRVSLARWEVCRHAVVLFWRAILSMSEQMYQRRITTTPFPFKTLWRLPCAAARHPVLGAHAPYSFTSLFPSSILFRLQGISNLCHRWLGIGSIRFEDQAWFRILSKAFRAQCCGTATRTVEIFFKFASTLTSWIFVFPSSRIRFLGIQGISLR</sequence>
<dbReference type="AlphaFoldDB" id="A0A9P5PD76"/>
<gene>
    <name evidence="1" type="ORF">BDP27DRAFT_1339428</name>
</gene>